<dbReference type="EMBL" id="JBBBDM010000001">
    <property type="protein sequence ID" value="MEI5685817.1"/>
    <property type="molecule type" value="Genomic_DNA"/>
</dbReference>
<comment type="caution">
    <text evidence="2">The sequence shown here is derived from an EMBL/GenBank/DDBJ whole genome shotgun (WGS) entry which is preliminary data.</text>
</comment>
<evidence type="ECO:0000256" key="1">
    <source>
        <dbReference type="SAM" id="SignalP"/>
    </source>
</evidence>
<dbReference type="RefSeq" id="WP_271299447.1">
    <property type="nucleotide sequence ID" value="NZ_JBBBDM010000001.1"/>
</dbReference>
<keyword evidence="3" id="KW-1185">Reference proteome</keyword>
<accession>A0ABU8GY79</accession>
<evidence type="ECO:0000313" key="3">
    <source>
        <dbReference type="Proteomes" id="UP001367771"/>
    </source>
</evidence>
<feature type="chain" id="PRO_5045648700" evidence="1">
    <location>
        <begin position="25"/>
        <end position="82"/>
    </location>
</feature>
<protein>
    <submittedName>
        <fullName evidence="2">Uncharacterized protein</fullName>
    </submittedName>
</protein>
<name>A0ABU8GY79_9SPHN</name>
<sequence>MFVAIRITAALAATTIAAAGPALAARKPPVVIVPARVIADPAAKICMPRTTSPLLAKDKTLPDTLCRTVAGWADYGVTIRAK</sequence>
<feature type="signal peptide" evidence="1">
    <location>
        <begin position="1"/>
        <end position="24"/>
    </location>
</feature>
<evidence type="ECO:0000313" key="2">
    <source>
        <dbReference type="EMBL" id="MEI5685817.1"/>
    </source>
</evidence>
<organism evidence="2 3">
    <name type="scientific">Sphingomonas kyungheensis</name>
    <dbReference type="NCBI Taxonomy" id="1069987"/>
    <lineage>
        <taxon>Bacteria</taxon>
        <taxon>Pseudomonadati</taxon>
        <taxon>Pseudomonadota</taxon>
        <taxon>Alphaproteobacteria</taxon>
        <taxon>Sphingomonadales</taxon>
        <taxon>Sphingomonadaceae</taxon>
        <taxon>Sphingomonas</taxon>
    </lineage>
</organism>
<dbReference type="Proteomes" id="UP001367771">
    <property type="component" value="Unassembled WGS sequence"/>
</dbReference>
<gene>
    <name evidence="2" type="ORF">V8201_01860</name>
</gene>
<proteinExistence type="predicted"/>
<reference evidence="2 3" key="1">
    <citation type="journal article" date="2013" name="Int. J. Syst. Evol. Microbiol.">
        <title>Sphingomonas kyungheensis sp. nov., a bacterium with ginsenoside-converting activity isolated from soil of a ginseng field.</title>
        <authorList>
            <person name="Son H.M."/>
            <person name="Yang J.E."/>
            <person name="Park Y."/>
            <person name="Han C.K."/>
            <person name="Kim S.G."/>
            <person name="Kook M."/>
            <person name="Yi T.H."/>
        </authorList>
    </citation>
    <scope>NUCLEOTIDE SEQUENCE [LARGE SCALE GENOMIC DNA]</scope>
    <source>
        <strain evidence="2 3">LMG 26582</strain>
    </source>
</reference>
<keyword evidence="1" id="KW-0732">Signal</keyword>